<protein>
    <submittedName>
        <fullName evidence="2">Uncharacterized protein</fullName>
    </submittedName>
</protein>
<proteinExistence type="predicted"/>
<evidence type="ECO:0000313" key="2">
    <source>
        <dbReference type="EMBL" id="GKV46024.1"/>
    </source>
</evidence>
<feature type="region of interest" description="Disordered" evidence="1">
    <location>
        <begin position="99"/>
        <end position="119"/>
    </location>
</feature>
<gene>
    <name evidence="2" type="ORF">SLEP1_g53044</name>
</gene>
<dbReference type="EMBL" id="BPVZ01000201">
    <property type="protein sequence ID" value="GKV46024.1"/>
    <property type="molecule type" value="Genomic_DNA"/>
</dbReference>
<organism evidence="2 3">
    <name type="scientific">Rubroshorea leprosula</name>
    <dbReference type="NCBI Taxonomy" id="152421"/>
    <lineage>
        <taxon>Eukaryota</taxon>
        <taxon>Viridiplantae</taxon>
        <taxon>Streptophyta</taxon>
        <taxon>Embryophyta</taxon>
        <taxon>Tracheophyta</taxon>
        <taxon>Spermatophyta</taxon>
        <taxon>Magnoliopsida</taxon>
        <taxon>eudicotyledons</taxon>
        <taxon>Gunneridae</taxon>
        <taxon>Pentapetalae</taxon>
        <taxon>rosids</taxon>
        <taxon>malvids</taxon>
        <taxon>Malvales</taxon>
        <taxon>Dipterocarpaceae</taxon>
        <taxon>Rubroshorea</taxon>
    </lineage>
</organism>
<keyword evidence="3" id="KW-1185">Reference proteome</keyword>
<accession>A0AAV5M867</accession>
<dbReference type="AlphaFoldDB" id="A0AAV5M867"/>
<reference evidence="2 3" key="1">
    <citation type="journal article" date="2021" name="Commun. Biol.">
        <title>The genome of Shorea leprosula (Dipterocarpaceae) highlights the ecological relevance of drought in aseasonal tropical rainforests.</title>
        <authorList>
            <person name="Ng K.K.S."/>
            <person name="Kobayashi M.J."/>
            <person name="Fawcett J.A."/>
            <person name="Hatakeyama M."/>
            <person name="Paape T."/>
            <person name="Ng C.H."/>
            <person name="Ang C.C."/>
            <person name="Tnah L.H."/>
            <person name="Lee C.T."/>
            <person name="Nishiyama T."/>
            <person name="Sese J."/>
            <person name="O'Brien M.J."/>
            <person name="Copetti D."/>
            <person name="Mohd Noor M.I."/>
            <person name="Ong R.C."/>
            <person name="Putra M."/>
            <person name="Sireger I.Z."/>
            <person name="Indrioko S."/>
            <person name="Kosugi Y."/>
            <person name="Izuno A."/>
            <person name="Isagi Y."/>
            <person name="Lee S.L."/>
            <person name="Shimizu K.K."/>
        </authorList>
    </citation>
    <scope>NUCLEOTIDE SEQUENCE [LARGE SCALE GENOMIC DNA]</scope>
    <source>
        <strain evidence="2">214</strain>
    </source>
</reference>
<sequence length="194" mass="20709">MRAFNLEIEMIQTGGLEGVTDMNSSNFGAMGTPFDPEGKLKRKREEELDVPHGDVPATSYATPSHSPISGLMAEAHQNYCQAATALATQGSLFSTNEGTQIQTREASHGKEASTSSWPPLQEELKTFTYDELGQRSIEELSLYDLQQEVTLDSSDLDTILNSLLEPEMFTGNLAVSSNVASGAANSAATGGGSE</sequence>
<evidence type="ECO:0000313" key="3">
    <source>
        <dbReference type="Proteomes" id="UP001054252"/>
    </source>
</evidence>
<dbReference type="Proteomes" id="UP001054252">
    <property type="component" value="Unassembled WGS sequence"/>
</dbReference>
<feature type="region of interest" description="Disordered" evidence="1">
    <location>
        <begin position="29"/>
        <end position="63"/>
    </location>
</feature>
<feature type="compositionally biased region" description="Basic and acidic residues" evidence="1">
    <location>
        <begin position="36"/>
        <end position="52"/>
    </location>
</feature>
<comment type="caution">
    <text evidence="2">The sequence shown here is derived from an EMBL/GenBank/DDBJ whole genome shotgun (WGS) entry which is preliminary data.</text>
</comment>
<evidence type="ECO:0000256" key="1">
    <source>
        <dbReference type="SAM" id="MobiDB-lite"/>
    </source>
</evidence>
<name>A0AAV5M867_9ROSI</name>